<dbReference type="InterPro" id="IPR002052">
    <property type="entry name" value="DNA_methylase_N6_adenine_CS"/>
</dbReference>
<evidence type="ECO:0000256" key="5">
    <source>
        <dbReference type="HAMAP-Rule" id="MF_02126"/>
    </source>
</evidence>
<dbReference type="InterPro" id="IPR004556">
    <property type="entry name" value="HemK-like"/>
</dbReference>
<comment type="caution">
    <text evidence="8">The sequence shown here is derived from an EMBL/GenBank/DDBJ whole genome shotgun (WGS) entry which is preliminary data.</text>
</comment>
<feature type="domain" description="Methyltransferase small" evidence="6">
    <location>
        <begin position="98"/>
        <end position="189"/>
    </location>
</feature>
<dbReference type="PANTHER" id="PTHR18895">
    <property type="entry name" value="HEMK METHYLTRANSFERASE"/>
    <property type="match status" value="1"/>
</dbReference>
<dbReference type="Gene3D" id="3.40.50.150">
    <property type="entry name" value="Vaccinia Virus protein VP39"/>
    <property type="match status" value="1"/>
</dbReference>
<dbReference type="NCBIfam" id="TIGR00536">
    <property type="entry name" value="hemK_fam"/>
    <property type="match status" value="1"/>
</dbReference>
<comment type="similarity">
    <text evidence="5">Belongs to the protein N5-glutamine methyltransferase family. PrmC subfamily.</text>
</comment>
<dbReference type="PROSITE" id="PS00092">
    <property type="entry name" value="N6_MTASE"/>
    <property type="match status" value="1"/>
</dbReference>
<keyword evidence="1 5" id="KW-0489">Methyltransferase</keyword>
<dbReference type="EC" id="2.1.1.297" evidence="5"/>
<accession>A0A9D2FTB3</accession>
<reference evidence="8" key="1">
    <citation type="journal article" date="2021" name="PeerJ">
        <title>Extensive microbial diversity within the chicken gut microbiome revealed by metagenomics and culture.</title>
        <authorList>
            <person name="Gilroy R."/>
            <person name="Ravi A."/>
            <person name="Getino M."/>
            <person name="Pursley I."/>
            <person name="Horton D.L."/>
            <person name="Alikhan N.F."/>
            <person name="Baker D."/>
            <person name="Gharbi K."/>
            <person name="Hall N."/>
            <person name="Watson M."/>
            <person name="Adriaenssens E.M."/>
            <person name="Foster-Nyarko E."/>
            <person name="Jarju S."/>
            <person name="Secka A."/>
            <person name="Antonio M."/>
            <person name="Oren A."/>
            <person name="Chaudhuri R.R."/>
            <person name="La Ragione R."/>
            <person name="Hildebrand F."/>
            <person name="Pallen M.J."/>
        </authorList>
    </citation>
    <scope>NUCLEOTIDE SEQUENCE</scope>
    <source>
        <strain evidence="8">1068</strain>
    </source>
</reference>
<dbReference type="Pfam" id="PF05175">
    <property type="entry name" value="MTS"/>
    <property type="match status" value="1"/>
</dbReference>
<dbReference type="InterPro" id="IPR050320">
    <property type="entry name" value="N5-glutamine_MTase"/>
</dbReference>
<dbReference type="HAMAP" id="MF_02126">
    <property type="entry name" value="RF_methyltr_PrmC"/>
    <property type="match status" value="1"/>
</dbReference>
<dbReference type="Gene3D" id="1.10.8.10">
    <property type="entry name" value="DNA helicase RuvA subunit, C-terminal domain"/>
    <property type="match status" value="1"/>
</dbReference>
<dbReference type="GO" id="GO:0032259">
    <property type="term" value="P:methylation"/>
    <property type="evidence" value="ECO:0007669"/>
    <property type="project" value="UniProtKB-KW"/>
</dbReference>
<dbReference type="EMBL" id="DXBG01000236">
    <property type="protein sequence ID" value="HIZ66226.1"/>
    <property type="molecule type" value="Genomic_DNA"/>
</dbReference>
<proteinExistence type="inferred from homology"/>
<dbReference type="GO" id="GO:0003676">
    <property type="term" value="F:nucleic acid binding"/>
    <property type="evidence" value="ECO:0007669"/>
    <property type="project" value="InterPro"/>
</dbReference>
<feature type="binding site" evidence="5">
    <location>
        <position position="144"/>
    </location>
    <ligand>
        <name>S-adenosyl-L-methionine</name>
        <dbReference type="ChEBI" id="CHEBI:59789"/>
    </ligand>
</feature>
<evidence type="ECO:0000313" key="8">
    <source>
        <dbReference type="EMBL" id="HIZ66226.1"/>
    </source>
</evidence>
<reference evidence="8" key="2">
    <citation type="submission" date="2021-04" db="EMBL/GenBank/DDBJ databases">
        <authorList>
            <person name="Gilroy R."/>
        </authorList>
    </citation>
    <scope>NUCLEOTIDE SEQUENCE</scope>
    <source>
        <strain evidence="8">1068</strain>
    </source>
</reference>
<keyword evidence="2 5" id="KW-0808">Transferase</keyword>
<name>A0A9D2FTB3_9FIRM</name>
<dbReference type="SUPFAM" id="SSF53335">
    <property type="entry name" value="S-adenosyl-L-methionine-dependent methyltransferases"/>
    <property type="match status" value="1"/>
</dbReference>
<comment type="caution">
    <text evidence="5">Lacks conserved residue(s) required for the propagation of feature annotation.</text>
</comment>
<dbReference type="PANTHER" id="PTHR18895:SF74">
    <property type="entry name" value="MTRF1L RELEASE FACTOR GLUTAMINE METHYLTRANSFERASE"/>
    <property type="match status" value="1"/>
</dbReference>
<evidence type="ECO:0000313" key="9">
    <source>
        <dbReference type="Proteomes" id="UP000824056"/>
    </source>
</evidence>
<organism evidence="8 9">
    <name type="scientific">Candidatus Blautia pullicola</name>
    <dbReference type="NCBI Taxonomy" id="2838498"/>
    <lineage>
        <taxon>Bacteria</taxon>
        <taxon>Bacillati</taxon>
        <taxon>Bacillota</taxon>
        <taxon>Clostridia</taxon>
        <taxon>Lachnospirales</taxon>
        <taxon>Lachnospiraceae</taxon>
        <taxon>Blautia</taxon>
    </lineage>
</organism>
<protein>
    <recommendedName>
        <fullName evidence="5">Release factor glutamine methyltransferase</fullName>
        <shortName evidence="5">RF MTase</shortName>
        <ecNumber evidence="5">2.1.1.297</ecNumber>
    </recommendedName>
    <alternativeName>
        <fullName evidence="5">N5-glutamine methyltransferase PrmC</fullName>
    </alternativeName>
    <alternativeName>
        <fullName evidence="5">Protein-(glutamine-N5) MTase PrmC</fullName>
    </alternativeName>
    <alternativeName>
        <fullName evidence="5">Protein-glutamine N-methyltransferase PrmC</fullName>
    </alternativeName>
</protein>
<feature type="domain" description="Release factor glutamine methyltransferase N-terminal" evidence="7">
    <location>
        <begin position="6"/>
        <end position="76"/>
    </location>
</feature>
<dbReference type="AlphaFoldDB" id="A0A9D2FTB3"/>
<evidence type="ECO:0000256" key="3">
    <source>
        <dbReference type="ARBA" id="ARBA00022691"/>
    </source>
</evidence>
<evidence type="ECO:0000256" key="4">
    <source>
        <dbReference type="ARBA" id="ARBA00048391"/>
    </source>
</evidence>
<dbReference type="GO" id="GO:0102559">
    <property type="term" value="F:peptide chain release factor N(5)-glutamine methyltransferase activity"/>
    <property type="evidence" value="ECO:0007669"/>
    <property type="project" value="UniProtKB-EC"/>
</dbReference>
<dbReference type="InterPro" id="IPR040758">
    <property type="entry name" value="PrmC_N"/>
</dbReference>
<dbReference type="InterPro" id="IPR029063">
    <property type="entry name" value="SAM-dependent_MTases_sf"/>
</dbReference>
<dbReference type="InterPro" id="IPR007848">
    <property type="entry name" value="Small_mtfrase_dom"/>
</dbReference>
<dbReference type="Proteomes" id="UP000824056">
    <property type="component" value="Unassembled WGS sequence"/>
</dbReference>
<dbReference type="CDD" id="cd02440">
    <property type="entry name" value="AdoMet_MTases"/>
    <property type="match status" value="1"/>
</dbReference>
<comment type="function">
    <text evidence="5">Methylates the class 1 translation termination release factors RF1/PrfA and RF2/PrfB on the glutamine residue of the universally conserved GGQ motif.</text>
</comment>
<feature type="binding site" evidence="5">
    <location>
        <position position="185"/>
    </location>
    <ligand>
        <name>S-adenosyl-L-methionine</name>
        <dbReference type="ChEBI" id="CHEBI:59789"/>
    </ligand>
</feature>
<sequence length="285" mass="32473">MKTYREVLDFGKKELREGKVENSDLDAWLLLEFVCSISRAWYFAHEGEEVGEKQKKSYEALIKKRKQHIPLQQLTGEAYFFGYKFYVNEFVLAPRQDTEILVEEVLKESQGREGLRVLDMCTGSGCILISLLKNMKKAIGTGADLSCQALEVAEKNGTDLGVSPQWIHSNLFEHIQGTYDVIVSNPPYIPSQVIEGLMEEVRLYEPRMALDGHEDGLYFYREITRLAGEYLSPKGLLAFEIGYDQGKAVAGLMEEQGFERIRVVKDLAGLDRVVIGRKNQEEKYV</sequence>
<gene>
    <name evidence="5 8" type="primary">prmC</name>
    <name evidence="8" type="ORF">H9809_10060</name>
</gene>
<keyword evidence="3 5" id="KW-0949">S-adenosyl-L-methionine</keyword>
<evidence type="ECO:0000259" key="6">
    <source>
        <dbReference type="Pfam" id="PF05175"/>
    </source>
</evidence>
<dbReference type="NCBIfam" id="TIGR03534">
    <property type="entry name" value="RF_mod_PrmC"/>
    <property type="match status" value="1"/>
</dbReference>
<dbReference type="InterPro" id="IPR019874">
    <property type="entry name" value="RF_methyltr_PrmC"/>
</dbReference>
<evidence type="ECO:0000259" key="7">
    <source>
        <dbReference type="Pfam" id="PF17827"/>
    </source>
</evidence>
<evidence type="ECO:0000256" key="1">
    <source>
        <dbReference type="ARBA" id="ARBA00022603"/>
    </source>
</evidence>
<evidence type="ECO:0000256" key="2">
    <source>
        <dbReference type="ARBA" id="ARBA00022679"/>
    </source>
</evidence>
<feature type="binding site" evidence="5">
    <location>
        <begin position="185"/>
        <end position="188"/>
    </location>
    <ligand>
        <name>substrate</name>
    </ligand>
</feature>
<comment type="catalytic activity">
    <reaction evidence="4 5">
        <text>L-glutaminyl-[peptide chain release factor] + S-adenosyl-L-methionine = N(5)-methyl-L-glutaminyl-[peptide chain release factor] + S-adenosyl-L-homocysteine + H(+)</text>
        <dbReference type="Rhea" id="RHEA:42896"/>
        <dbReference type="Rhea" id="RHEA-COMP:10271"/>
        <dbReference type="Rhea" id="RHEA-COMP:10272"/>
        <dbReference type="ChEBI" id="CHEBI:15378"/>
        <dbReference type="ChEBI" id="CHEBI:30011"/>
        <dbReference type="ChEBI" id="CHEBI:57856"/>
        <dbReference type="ChEBI" id="CHEBI:59789"/>
        <dbReference type="ChEBI" id="CHEBI:61891"/>
        <dbReference type="EC" id="2.1.1.297"/>
    </reaction>
</comment>
<dbReference type="Pfam" id="PF17827">
    <property type="entry name" value="PrmC_N"/>
    <property type="match status" value="1"/>
</dbReference>